<dbReference type="SUPFAM" id="SSF53244">
    <property type="entry name" value="MurD-like peptide ligases, peptide-binding domain"/>
    <property type="match status" value="1"/>
</dbReference>
<comment type="pathway">
    <text evidence="3 17 18">Cell wall biogenesis; peptidoglycan biosynthesis.</text>
</comment>
<sequence length="455" mass="50696">MNLKNKRVLVIGLAVTGVPLVRTLVKLGAHVIVNDIRSEEVLTDSLKGLTDFKYDAILGKHPVDLNELGQLDLVVVSPGIPLDIPFIRKIQEANLEIIGEIELAYRLNRAPIVAITGTNGKTTTTALTGEIFKNASRNTFVVGNIGIAAISKALETTDKDTMVMEVSSFQLESTVDFKPKVAAILNLTPDHLNRHKTMDNYRDVKFNIFKNQDTNDYAVINYDDISCREASKNLQAKKVYFSRKEKLNEGVFVEDQHVVVLLAGKKQQVIHIDAIKIPGKHNLENALAATAMAFVMGVDIKVIKTSLESFKGVEHRIEHVEKIDGIDFINDSKATNTDAAIKAVEAVRPPILLLAGGMDKESEFQDFIQAFDNKVKELFVYGETAEKIYHTAKKLGFEKVMIVEDLQDAVNNAYNIAEEGDSILLSPACASWDMYKNFEERGNHFKEIVRNLRRS</sequence>
<dbReference type="UniPathway" id="UPA00219"/>
<feature type="domain" description="Mur ligase central" evidence="20">
    <location>
        <begin position="115"/>
        <end position="293"/>
    </location>
</feature>
<dbReference type="SUPFAM" id="SSF51984">
    <property type="entry name" value="MurCD N-terminal domain"/>
    <property type="match status" value="1"/>
</dbReference>
<keyword evidence="11 17" id="KW-0133">Cell shape</keyword>
<keyword evidence="9 17" id="KW-0547">Nucleotide-binding</keyword>
<dbReference type="EMBL" id="FNFP01000002">
    <property type="protein sequence ID" value="SDK40505.1"/>
    <property type="molecule type" value="Genomic_DNA"/>
</dbReference>
<comment type="similarity">
    <text evidence="4 17">Belongs to the MurCDEF family.</text>
</comment>
<dbReference type="Gene3D" id="3.90.190.20">
    <property type="entry name" value="Mur ligase, C-terminal domain"/>
    <property type="match status" value="1"/>
</dbReference>
<feature type="domain" description="Mur ligase C-terminal" evidence="19">
    <location>
        <begin position="315"/>
        <end position="429"/>
    </location>
</feature>
<dbReference type="Pfam" id="PF02875">
    <property type="entry name" value="Mur_ligase_C"/>
    <property type="match status" value="1"/>
</dbReference>
<name>A0A1G9BNQ3_9FIRM</name>
<dbReference type="InterPro" id="IPR036565">
    <property type="entry name" value="Mur-like_cat_sf"/>
</dbReference>
<dbReference type="HAMAP" id="MF_00639">
    <property type="entry name" value="MurD"/>
    <property type="match status" value="1"/>
</dbReference>
<evidence type="ECO:0000256" key="14">
    <source>
        <dbReference type="ARBA" id="ARBA00030398"/>
    </source>
</evidence>
<reference evidence="21 22" key="1">
    <citation type="submission" date="2016-10" db="EMBL/GenBank/DDBJ databases">
        <authorList>
            <person name="de Groot N.N."/>
        </authorList>
    </citation>
    <scope>NUCLEOTIDE SEQUENCE [LARGE SCALE GENOMIC DNA]</scope>
    <source>
        <strain evidence="21 22">DSM 18346</strain>
    </source>
</reference>
<evidence type="ECO:0000256" key="7">
    <source>
        <dbReference type="ARBA" id="ARBA00022490"/>
    </source>
</evidence>
<comment type="subcellular location">
    <subcellularLocation>
        <location evidence="2 17 18">Cytoplasm</location>
    </subcellularLocation>
</comment>
<comment type="catalytic activity">
    <reaction evidence="16 17 18">
        <text>UDP-N-acetyl-alpha-D-muramoyl-L-alanine + D-glutamate + ATP = UDP-N-acetyl-alpha-D-muramoyl-L-alanyl-D-glutamate + ADP + phosphate + H(+)</text>
        <dbReference type="Rhea" id="RHEA:16429"/>
        <dbReference type="ChEBI" id="CHEBI:15378"/>
        <dbReference type="ChEBI" id="CHEBI:29986"/>
        <dbReference type="ChEBI" id="CHEBI:30616"/>
        <dbReference type="ChEBI" id="CHEBI:43474"/>
        <dbReference type="ChEBI" id="CHEBI:83898"/>
        <dbReference type="ChEBI" id="CHEBI:83900"/>
        <dbReference type="ChEBI" id="CHEBI:456216"/>
        <dbReference type="EC" id="6.3.2.9"/>
    </reaction>
</comment>
<proteinExistence type="inferred from homology"/>
<evidence type="ECO:0000256" key="16">
    <source>
        <dbReference type="ARBA" id="ARBA00047632"/>
    </source>
</evidence>
<dbReference type="GO" id="GO:0005524">
    <property type="term" value="F:ATP binding"/>
    <property type="evidence" value="ECO:0007669"/>
    <property type="project" value="UniProtKB-UniRule"/>
</dbReference>
<evidence type="ECO:0000256" key="15">
    <source>
        <dbReference type="ARBA" id="ARBA00032324"/>
    </source>
</evidence>
<accession>A0A1G9BNQ3</accession>
<dbReference type="NCBIfam" id="TIGR01087">
    <property type="entry name" value="murD"/>
    <property type="match status" value="1"/>
</dbReference>
<gene>
    <name evidence="17" type="primary">murD</name>
    <name evidence="21" type="ORF">SAMN05660472_01214</name>
</gene>
<evidence type="ECO:0000256" key="11">
    <source>
        <dbReference type="ARBA" id="ARBA00022960"/>
    </source>
</evidence>
<dbReference type="PANTHER" id="PTHR43692">
    <property type="entry name" value="UDP-N-ACETYLMURAMOYLALANINE--D-GLUTAMATE LIGASE"/>
    <property type="match status" value="1"/>
</dbReference>
<dbReference type="GO" id="GO:0008360">
    <property type="term" value="P:regulation of cell shape"/>
    <property type="evidence" value="ECO:0007669"/>
    <property type="project" value="UniProtKB-KW"/>
</dbReference>
<keyword evidence="7 17" id="KW-0963">Cytoplasm</keyword>
<evidence type="ECO:0000256" key="1">
    <source>
        <dbReference type="ARBA" id="ARBA00002734"/>
    </source>
</evidence>
<dbReference type="GO" id="GO:0005737">
    <property type="term" value="C:cytoplasm"/>
    <property type="evidence" value="ECO:0007669"/>
    <property type="project" value="UniProtKB-SubCell"/>
</dbReference>
<dbReference type="InterPro" id="IPR004101">
    <property type="entry name" value="Mur_ligase_C"/>
</dbReference>
<evidence type="ECO:0000256" key="2">
    <source>
        <dbReference type="ARBA" id="ARBA00004496"/>
    </source>
</evidence>
<dbReference type="InterPro" id="IPR013221">
    <property type="entry name" value="Mur_ligase_cen"/>
</dbReference>
<dbReference type="Pfam" id="PF08245">
    <property type="entry name" value="Mur_ligase_M"/>
    <property type="match status" value="1"/>
</dbReference>
<evidence type="ECO:0000256" key="18">
    <source>
        <dbReference type="RuleBase" id="RU003664"/>
    </source>
</evidence>
<evidence type="ECO:0000256" key="4">
    <source>
        <dbReference type="ARBA" id="ARBA00010416"/>
    </source>
</evidence>
<evidence type="ECO:0000256" key="5">
    <source>
        <dbReference type="ARBA" id="ARBA00012212"/>
    </source>
</evidence>
<evidence type="ECO:0000256" key="9">
    <source>
        <dbReference type="ARBA" id="ARBA00022741"/>
    </source>
</evidence>
<comment type="function">
    <text evidence="1 17 18">Cell wall formation. Catalyzes the addition of glutamate to the nucleotide precursor UDP-N-acetylmuramoyl-L-alanine (UMA).</text>
</comment>
<dbReference type="GO" id="GO:0008764">
    <property type="term" value="F:UDP-N-acetylmuramoylalanine-D-glutamate ligase activity"/>
    <property type="evidence" value="ECO:0007669"/>
    <property type="project" value="UniProtKB-UniRule"/>
</dbReference>
<keyword evidence="17 18" id="KW-0131">Cell cycle</keyword>
<evidence type="ECO:0000256" key="3">
    <source>
        <dbReference type="ARBA" id="ARBA00004752"/>
    </source>
</evidence>
<evidence type="ECO:0000256" key="8">
    <source>
        <dbReference type="ARBA" id="ARBA00022598"/>
    </source>
</evidence>
<keyword evidence="12 17" id="KW-0573">Peptidoglycan synthesis</keyword>
<evidence type="ECO:0000256" key="6">
    <source>
        <dbReference type="ARBA" id="ARBA00015655"/>
    </source>
</evidence>
<evidence type="ECO:0000313" key="21">
    <source>
        <dbReference type="EMBL" id="SDK40505.1"/>
    </source>
</evidence>
<dbReference type="InterPro" id="IPR036615">
    <property type="entry name" value="Mur_ligase_C_dom_sf"/>
</dbReference>
<keyword evidence="22" id="KW-1185">Reference proteome</keyword>
<evidence type="ECO:0000259" key="19">
    <source>
        <dbReference type="Pfam" id="PF02875"/>
    </source>
</evidence>
<dbReference type="SUPFAM" id="SSF53623">
    <property type="entry name" value="MurD-like peptide ligases, catalytic domain"/>
    <property type="match status" value="1"/>
</dbReference>
<evidence type="ECO:0000259" key="20">
    <source>
        <dbReference type="Pfam" id="PF08245"/>
    </source>
</evidence>
<protein>
    <recommendedName>
        <fullName evidence="6 17">UDP-N-acetylmuramoylalanine--D-glutamate ligase</fullName>
        <ecNumber evidence="5 17">6.3.2.9</ecNumber>
    </recommendedName>
    <alternativeName>
        <fullName evidence="15 17">D-glutamic acid-adding enzyme</fullName>
    </alternativeName>
    <alternativeName>
        <fullName evidence="14 17">UDP-N-acetylmuramoyl-L-alanyl-D-glutamate synthetase</fullName>
    </alternativeName>
</protein>
<dbReference type="Gene3D" id="3.40.1190.10">
    <property type="entry name" value="Mur-like, catalytic domain"/>
    <property type="match status" value="1"/>
</dbReference>
<evidence type="ECO:0000256" key="12">
    <source>
        <dbReference type="ARBA" id="ARBA00022984"/>
    </source>
</evidence>
<evidence type="ECO:0000256" key="13">
    <source>
        <dbReference type="ARBA" id="ARBA00023316"/>
    </source>
</evidence>
<keyword evidence="10 17" id="KW-0067">ATP-binding</keyword>
<dbReference type="RefSeq" id="WP_090551956.1">
    <property type="nucleotide sequence ID" value="NZ_FNFP01000002.1"/>
</dbReference>
<dbReference type="GO" id="GO:0009252">
    <property type="term" value="P:peptidoglycan biosynthetic process"/>
    <property type="evidence" value="ECO:0007669"/>
    <property type="project" value="UniProtKB-UniRule"/>
</dbReference>
<dbReference type="GO" id="GO:0051301">
    <property type="term" value="P:cell division"/>
    <property type="evidence" value="ECO:0007669"/>
    <property type="project" value="UniProtKB-KW"/>
</dbReference>
<dbReference type="EC" id="6.3.2.9" evidence="5 17"/>
<feature type="binding site" evidence="17">
    <location>
        <begin position="117"/>
        <end position="123"/>
    </location>
    <ligand>
        <name>ATP</name>
        <dbReference type="ChEBI" id="CHEBI:30616"/>
    </ligand>
</feature>
<dbReference type="InterPro" id="IPR005762">
    <property type="entry name" value="MurD"/>
</dbReference>
<evidence type="ECO:0000313" key="22">
    <source>
        <dbReference type="Proteomes" id="UP000198718"/>
    </source>
</evidence>
<dbReference type="Pfam" id="PF21799">
    <property type="entry name" value="MurD-like_N"/>
    <property type="match status" value="1"/>
</dbReference>
<evidence type="ECO:0000256" key="10">
    <source>
        <dbReference type="ARBA" id="ARBA00022840"/>
    </source>
</evidence>
<dbReference type="AlphaFoldDB" id="A0A1G9BNQ3"/>
<keyword evidence="8 17" id="KW-0436">Ligase</keyword>
<keyword evidence="17 18" id="KW-0132">Cell division</keyword>
<evidence type="ECO:0000256" key="17">
    <source>
        <dbReference type="HAMAP-Rule" id="MF_00639"/>
    </source>
</evidence>
<dbReference type="OrthoDB" id="9809796at2"/>
<dbReference type="PANTHER" id="PTHR43692:SF1">
    <property type="entry name" value="UDP-N-ACETYLMURAMOYLALANINE--D-GLUTAMATE LIGASE"/>
    <property type="match status" value="1"/>
</dbReference>
<dbReference type="Gene3D" id="3.40.50.720">
    <property type="entry name" value="NAD(P)-binding Rossmann-like Domain"/>
    <property type="match status" value="1"/>
</dbReference>
<dbReference type="Proteomes" id="UP000198718">
    <property type="component" value="Unassembled WGS sequence"/>
</dbReference>
<dbReference type="GO" id="GO:0071555">
    <property type="term" value="P:cell wall organization"/>
    <property type="evidence" value="ECO:0007669"/>
    <property type="project" value="UniProtKB-KW"/>
</dbReference>
<dbReference type="STRING" id="393762.SAMN05660472_01214"/>
<keyword evidence="13 17" id="KW-0961">Cell wall biogenesis/degradation</keyword>
<organism evidence="21 22">
    <name type="scientific">Natronincola ferrireducens</name>
    <dbReference type="NCBI Taxonomy" id="393762"/>
    <lineage>
        <taxon>Bacteria</taxon>
        <taxon>Bacillati</taxon>
        <taxon>Bacillota</taxon>
        <taxon>Clostridia</taxon>
        <taxon>Peptostreptococcales</taxon>
        <taxon>Natronincolaceae</taxon>
        <taxon>Natronincola</taxon>
    </lineage>
</organism>